<reference evidence="10" key="1">
    <citation type="journal article" date="2014" name="Int. J. Syst. Evol. Microbiol.">
        <title>Complete genome sequence of Corynebacterium casei LMG S-19264T (=DSM 44701T), isolated from a smear-ripened cheese.</title>
        <authorList>
            <consortium name="US DOE Joint Genome Institute (JGI-PGF)"/>
            <person name="Walter F."/>
            <person name="Albersmeier A."/>
            <person name="Kalinowski J."/>
            <person name="Ruckert C."/>
        </authorList>
    </citation>
    <scope>NUCLEOTIDE SEQUENCE</scope>
    <source>
        <strain evidence="10">JCM 31740</strain>
    </source>
</reference>
<dbReference type="GeneID" id="38667594"/>
<dbReference type="EMBL" id="AP018553">
    <property type="protein sequence ID" value="BBD73745.1"/>
    <property type="molecule type" value="Genomic_DNA"/>
</dbReference>
<keyword evidence="2" id="KW-0004">4Fe-4S</keyword>
<sequence>MLPEYQFFPVSRPDKGAGGLTGEWRVVRPVVNESKCVSCGACYLWCPEGTILFSPGRKATVDYDYCKGCGVCANQCPVGAISMVKEVS</sequence>
<evidence type="ECO:0000256" key="5">
    <source>
        <dbReference type="ARBA" id="ARBA00022982"/>
    </source>
</evidence>
<dbReference type="RefSeq" id="WP_126451018.1">
    <property type="nucleotide sequence ID" value="NZ_AP018553.1"/>
</dbReference>
<evidence type="ECO:0000256" key="3">
    <source>
        <dbReference type="ARBA" id="ARBA00022723"/>
    </source>
</evidence>
<keyword evidence="7" id="KW-0411">Iron-sulfur</keyword>
<dbReference type="PANTHER" id="PTHR43724">
    <property type="entry name" value="PYRUVATE SYNTHASE SUBUNIT PORD"/>
    <property type="match status" value="1"/>
</dbReference>
<evidence type="ECO:0000313" key="10">
    <source>
        <dbReference type="EMBL" id="GGT98033.1"/>
    </source>
</evidence>
<proteinExistence type="predicted"/>
<reference evidence="9" key="3">
    <citation type="journal article" date="2019" name="BMC Res. Notes">
        <title>Complete genome sequence of the Sulfodiicoccus acidiphilus strain HS-1T, the first crenarchaeon that lacks polB3, isolated from an acidic hot spring in Ohwaku-dani, Hakone, Japan.</title>
        <authorList>
            <person name="Sakai H.D."/>
            <person name="Kurosawa N."/>
        </authorList>
    </citation>
    <scope>NUCLEOTIDE SEQUENCE</scope>
    <source>
        <strain evidence="9">HS-1</strain>
    </source>
</reference>
<dbReference type="Proteomes" id="UP000616143">
    <property type="component" value="Unassembled WGS sequence"/>
</dbReference>
<dbReference type="PROSITE" id="PS51379">
    <property type="entry name" value="4FE4S_FER_2"/>
    <property type="match status" value="2"/>
</dbReference>
<organism evidence="9 11">
    <name type="scientific">Sulfodiicoccus acidiphilus</name>
    <dbReference type="NCBI Taxonomy" id="1670455"/>
    <lineage>
        <taxon>Archaea</taxon>
        <taxon>Thermoproteota</taxon>
        <taxon>Thermoprotei</taxon>
        <taxon>Sulfolobales</taxon>
        <taxon>Sulfolobaceae</taxon>
        <taxon>Sulfodiicoccus</taxon>
    </lineage>
</organism>
<dbReference type="AlphaFoldDB" id="A0A348B6E3"/>
<keyword evidence="5" id="KW-0813">Transport</keyword>
<keyword evidence="4" id="KW-0677">Repeat</keyword>
<gene>
    <name evidence="10" type="ORF">GCM10007116_14510</name>
    <name evidence="9" type="ORF">HS1genome_2134</name>
</gene>
<evidence type="ECO:0000256" key="2">
    <source>
        <dbReference type="ARBA" id="ARBA00022485"/>
    </source>
</evidence>
<protein>
    <submittedName>
        <fullName evidence="9">Ferredoxin</fullName>
    </submittedName>
</protein>
<dbReference type="Gene3D" id="3.30.70.20">
    <property type="match status" value="1"/>
</dbReference>
<evidence type="ECO:0000256" key="6">
    <source>
        <dbReference type="ARBA" id="ARBA00023004"/>
    </source>
</evidence>
<evidence type="ECO:0000313" key="11">
    <source>
        <dbReference type="Proteomes" id="UP000276741"/>
    </source>
</evidence>
<dbReference type="InterPro" id="IPR017896">
    <property type="entry name" value="4Fe4S_Fe-S-bd"/>
</dbReference>
<dbReference type="GO" id="GO:0046872">
    <property type="term" value="F:metal ion binding"/>
    <property type="evidence" value="ECO:0007669"/>
    <property type="project" value="UniProtKB-KW"/>
</dbReference>
<accession>A0A348B6E3</accession>
<evidence type="ECO:0000313" key="9">
    <source>
        <dbReference type="EMBL" id="BBD73745.1"/>
    </source>
</evidence>
<reference evidence="11" key="2">
    <citation type="submission" date="2018-04" db="EMBL/GenBank/DDBJ databases">
        <title>Complete genome sequence of Sulfodiicoccus acidiphilus strain HS-1.</title>
        <authorList>
            <person name="Sakai H.D."/>
            <person name="Kurosawa N."/>
        </authorList>
    </citation>
    <scope>NUCLEOTIDE SEQUENCE [LARGE SCALE GENOMIC DNA]</scope>
    <source>
        <strain evidence="11">HS-1</strain>
    </source>
</reference>
<dbReference type="InterPro" id="IPR017900">
    <property type="entry name" value="4Fe4S_Fe_S_CS"/>
</dbReference>
<dbReference type="EMBL" id="BMQS01000012">
    <property type="protein sequence ID" value="GGT98033.1"/>
    <property type="molecule type" value="Genomic_DNA"/>
</dbReference>
<feature type="domain" description="4Fe-4S ferredoxin-type" evidence="8">
    <location>
        <begin position="27"/>
        <end position="56"/>
    </location>
</feature>
<dbReference type="KEGG" id="sacd:HS1genome_2134"/>
<comment type="cofactor">
    <cofactor evidence="1">
        <name>[4Fe-4S] cluster</name>
        <dbReference type="ChEBI" id="CHEBI:49883"/>
    </cofactor>
</comment>
<evidence type="ECO:0000259" key="8">
    <source>
        <dbReference type="PROSITE" id="PS51379"/>
    </source>
</evidence>
<dbReference type="GO" id="GO:0051539">
    <property type="term" value="F:4 iron, 4 sulfur cluster binding"/>
    <property type="evidence" value="ECO:0007669"/>
    <property type="project" value="UniProtKB-KW"/>
</dbReference>
<reference evidence="10" key="4">
    <citation type="submission" date="2020-09" db="EMBL/GenBank/DDBJ databases">
        <authorList>
            <person name="Sun Q."/>
            <person name="Ohkuma M."/>
        </authorList>
    </citation>
    <scope>NUCLEOTIDE SEQUENCE</scope>
    <source>
        <strain evidence="10">JCM 31740</strain>
    </source>
</reference>
<dbReference type="OrthoDB" id="23478at2157"/>
<evidence type="ECO:0000256" key="7">
    <source>
        <dbReference type="ARBA" id="ARBA00023014"/>
    </source>
</evidence>
<dbReference type="InterPro" id="IPR011898">
    <property type="entry name" value="PorD_KorD"/>
</dbReference>
<dbReference type="Pfam" id="PF14697">
    <property type="entry name" value="Fer4_21"/>
    <property type="match status" value="1"/>
</dbReference>
<evidence type="ECO:0000256" key="4">
    <source>
        <dbReference type="ARBA" id="ARBA00022737"/>
    </source>
</evidence>
<name>A0A348B6E3_9CREN</name>
<evidence type="ECO:0000256" key="1">
    <source>
        <dbReference type="ARBA" id="ARBA00001966"/>
    </source>
</evidence>
<keyword evidence="3" id="KW-0479">Metal-binding</keyword>
<dbReference type="Proteomes" id="UP000276741">
    <property type="component" value="Chromosome"/>
</dbReference>
<feature type="domain" description="4Fe-4S ferredoxin-type" evidence="8">
    <location>
        <begin position="57"/>
        <end position="86"/>
    </location>
</feature>
<dbReference type="SUPFAM" id="SSF54862">
    <property type="entry name" value="4Fe-4S ferredoxins"/>
    <property type="match status" value="1"/>
</dbReference>
<dbReference type="NCBIfam" id="TIGR02179">
    <property type="entry name" value="PorD_KorD"/>
    <property type="match status" value="1"/>
</dbReference>
<dbReference type="GO" id="GO:0016625">
    <property type="term" value="F:oxidoreductase activity, acting on the aldehyde or oxo group of donors, iron-sulfur protein as acceptor"/>
    <property type="evidence" value="ECO:0007669"/>
    <property type="project" value="InterPro"/>
</dbReference>
<keyword evidence="11" id="KW-1185">Reference proteome</keyword>
<keyword evidence="6" id="KW-0408">Iron</keyword>
<dbReference type="PANTHER" id="PTHR43724:SF1">
    <property type="entry name" value="PYRUVATE SYNTHASE SUBUNIT PORD"/>
    <property type="match status" value="1"/>
</dbReference>
<keyword evidence="5" id="KW-0249">Electron transport</keyword>
<dbReference type="PROSITE" id="PS00198">
    <property type="entry name" value="4FE4S_FER_1"/>
    <property type="match status" value="1"/>
</dbReference>